<dbReference type="EMBL" id="CADCWK010000016">
    <property type="protein sequence ID" value="CAA9542947.1"/>
    <property type="molecule type" value="Genomic_DNA"/>
</dbReference>
<feature type="region of interest" description="Disordered" evidence="1">
    <location>
        <begin position="359"/>
        <end position="416"/>
    </location>
</feature>
<dbReference type="AlphaFoldDB" id="A0A6J4U787"/>
<evidence type="ECO:0000256" key="1">
    <source>
        <dbReference type="SAM" id="MobiDB-lite"/>
    </source>
</evidence>
<evidence type="ECO:0008006" key="3">
    <source>
        <dbReference type="Google" id="ProtNLM"/>
    </source>
</evidence>
<sequence>MSSRPPQTPNPGLYRQDDERRRDEARVSSMQNQIDELRQAMREVLSRQLRGEDQLKGYEGGVAQNRLTLEQIRQEAAQTAQARALDENRTRQQVLELETRLEDAIRPIRTVQAHVNELLEESRKKVDDTGIHQKRYDELAGAIESLAAQTDRTNVVTYQVRDTLDSTRTEIDQLRRDIIRAEDASKIVDQDARRRIAEVAQVSEGFVGRIDELRADLAHVYDLLDETRRGLVHIDPTFEELRAVNVVIRQDHQRFQTQIVERHDQLVERIEDIRQDADIQFADVRSSVEQRAERLTERIDATNELIRELGFRVGTLNGELDGLRQVDAQVRRDLWYLHEQRVRLRLEQVQQELDIVTHQRRDAESVTGERALTAGDQSGTARPRRRMLPNPGVRPEPDDRAIEAPVAAVVSDDDAD</sequence>
<organism evidence="2">
    <name type="scientific">uncultured Thermomicrobiales bacterium</name>
    <dbReference type="NCBI Taxonomy" id="1645740"/>
    <lineage>
        <taxon>Bacteria</taxon>
        <taxon>Pseudomonadati</taxon>
        <taxon>Thermomicrobiota</taxon>
        <taxon>Thermomicrobia</taxon>
        <taxon>Thermomicrobiales</taxon>
        <taxon>environmental samples</taxon>
    </lineage>
</organism>
<protein>
    <recommendedName>
        <fullName evidence="3">Chromosome partition protein smc</fullName>
    </recommendedName>
</protein>
<name>A0A6J4U787_9BACT</name>
<feature type="compositionally biased region" description="Basic and acidic residues" evidence="1">
    <location>
        <begin position="15"/>
        <end position="26"/>
    </location>
</feature>
<proteinExistence type="predicted"/>
<evidence type="ECO:0000313" key="2">
    <source>
        <dbReference type="EMBL" id="CAA9542947.1"/>
    </source>
</evidence>
<gene>
    <name evidence="2" type="ORF">AVDCRST_MAG33-192</name>
</gene>
<reference evidence="2" key="1">
    <citation type="submission" date="2020-02" db="EMBL/GenBank/DDBJ databases">
        <authorList>
            <person name="Meier V. D."/>
        </authorList>
    </citation>
    <scope>NUCLEOTIDE SEQUENCE</scope>
    <source>
        <strain evidence="2">AVDCRST_MAG33</strain>
    </source>
</reference>
<feature type="region of interest" description="Disordered" evidence="1">
    <location>
        <begin position="1"/>
        <end position="32"/>
    </location>
</feature>
<accession>A0A6J4U787</accession>